<dbReference type="RefSeq" id="WP_136966122.1">
    <property type="nucleotide sequence ID" value="NZ_JARZHI010000002.1"/>
</dbReference>
<keyword evidence="1" id="KW-0732">Signal</keyword>
<evidence type="ECO:0008006" key="4">
    <source>
        <dbReference type="Google" id="ProtNLM"/>
    </source>
</evidence>
<proteinExistence type="predicted"/>
<evidence type="ECO:0000313" key="3">
    <source>
        <dbReference type="Proteomes" id="UP001160301"/>
    </source>
</evidence>
<gene>
    <name evidence="2" type="ORF">QHF89_03130</name>
</gene>
<dbReference type="Proteomes" id="UP001160301">
    <property type="component" value="Unassembled WGS sequence"/>
</dbReference>
<feature type="chain" id="PRO_5045958430" description="PBP domain-containing protein" evidence="1">
    <location>
        <begin position="25"/>
        <end position="399"/>
    </location>
</feature>
<name>A0ABT6NJN4_9BACT</name>
<evidence type="ECO:0000256" key="1">
    <source>
        <dbReference type="SAM" id="SignalP"/>
    </source>
</evidence>
<reference evidence="2 3" key="1">
    <citation type="submission" date="2023-04" db="EMBL/GenBank/DDBJ databases">
        <title>The genome sequence of Polyangium sorediatum DSM14670.</title>
        <authorList>
            <person name="Zhang X."/>
        </authorList>
    </citation>
    <scope>NUCLEOTIDE SEQUENCE [LARGE SCALE GENOMIC DNA]</scope>
    <source>
        <strain evidence="2 3">DSM 14670</strain>
    </source>
</reference>
<dbReference type="EMBL" id="JARZHI010000002">
    <property type="protein sequence ID" value="MDI1428462.1"/>
    <property type="molecule type" value="Genomic_DNA"/>
</dbReference>
<dbReference type="SUPFAM" id="SSF53850">
    <property type="entry name" value="Periplasmic binding protein-like II"/>
    <property type="match status" value="1"/>
</dbReference>
<keyword evidence="3" id="KW-1185">Reference proteome</keyword>
<organism evidence="2 3">
    <name type="scientific">Polyangium sorediatum</name>
    <dbReference type="NCBI Taxonomy" id="889274"/>
    <lineage>
        <taxon>Bacteria</taxon>
        <taxon>Pseudomonadati</taxon>
        <taxon>Myxococcota</taxon>
        <taxon>Polyangia</taxon>
        <taxon>Polyangiales</taxon>
        <taxon>Polyangiaceae</taxon>
        <taxon>Polyangium</taxon>
    </lineage>
</organism>
<protein>
    <recommendedName>
        <fullName evidence="4">PBP domain-containing protein</fullName>
    </recommendedName>
</protein>
<accession>A0ABT6NJN4</accession>
<evidence type="ECO:0000313" key="2">
    <source>
        <dbReference type="EMBL" id="MDI1428462.1"/>
    </source>
</evidence>
<sequence>MRLIRQTLMLGALAALLSPRAALALDCSALPNPVYIQSGDTQEPLLKALGQKLRASQASPMTLIYQTSGSCTNIEAMYQGTKLTTNPRYIPSAAEDPTWDPSKPAPQCTIDPNGVPLDLAISALFVSSCDPSPPPAGIGLFQGPVQPYVFIVPEANSQRAITAEEAYFVFGFGAQGKVEPWTDESLFFIRTTTKSTLLTMAAAIGVPGAKWKGVMLDKSSEVLNGVATSPSPEKTIGILGAEIYDGNRDKVAALAFQAFKQKHAYYPDSTATSFDKRNVRDGHYTIWSPTVYLAPVDAQGTVTNPRVRYLVDMVLSKTVAPAPEFDPLDVVISKGLVPDCAMAVTRFFEGGDLSLYSAPEPCGCFFESRVGQPSATCKTCGGDGECGGGKCRHGFCEAK</sequence>
<comment type="caution">
    <text evidence="2">The sequence shown here is derived from an EMBL/GenBank/DDBJ whole genome shotgun (WGS) entry which is preliminary data.</text>
</comment>
<feature type="signal peptide" evidence="1">
    <location>
        <begin position="1"/>
        <end position="24"/>
    </location>
</feature>